<evidence type="ECO:0000313" key="2">
    <source>
        <dbReference type="Proteomes" id="UP001235849"/>
    </source>
</evidence>
<proteinExistence type="predicted"/>
<name>A0ABT7B1R9_9CYAN</name>
<reference evidence="1 2" key="1">
    <citation type="submission" date="2023-01" db="EMBL/GenBank/DDBJ databases">
        <title>Novel diversity within Roseofilum (Cyanobacteria; Desertifilaceae) from marine benthic mats with descriptions of four novel species.</title>
        <authorList>
            <person name="Wang Y."/>
            <person name="Berthold D.E."/>
            <person name="Hu J."/>
            <person name="Lefler F.W."/>
            <person name="Laughinghouse H.D. IV."/>
        </authorList>
    </citation>
    <scope>NUCLEOTIDE SEQUENCE [LARGE SCALE GENOMIC DNA]</scope>
    <source>
        <strain evidence="1 2">BLCC-M114</strain>
    </source>
</reference>
<evidence type="ECO:0000313" key="1">
    <source>
        <dbReference type="EMBL" id="MDJ1173116.1"/>
    </source>
</evidence>
<comment type="caution">
    <text evidence="1">The sequence shown here is derived from an EMBL/GenBank/DDBJ whole genome shotgun (WGS) entry which is preliminary data.</text>
</comment>
<organism evidence="1 2">
    <name type="scientific">Roseofilum capinflatum BLCC-M114</name>
    <dbReference type="NCBI Taxonomy" id="3022440"/>
    <lineage>
        <taxon>Bacteria</taxon>
        <taxon>Bacillati</taxon>
        <taxon>Cyanobacteriota</taxon>
        <taxon>Cyanophyceae</taxon>
        <taxon>Desertifilales</taxon>
        <taxon>Desertifilaceae</taxon>
        <taxon>Roseofilum</taxon>
        <taxon>Roseofilum capinflatum</taxon>
    </lineage>
</organism>
<protein>
    <submittedName>
        <fullName evidence="1">Uncharacterized protein</fullName>
    </submittedName>
</protein>
<gene>
    <name evidence="1" type="ORF">PMG25_03330</name>
</gene>
<accession>A0ABT7B1R9</accession>
<dbReference type="Proteomes" id="UP001235849">
    <property type="component" value="Unassembled WGS sequence"/>
</dbReference>
<keyword evidence="2" id="KW-1185">Reference proteome</keyword>
<dbReference type="EMBL" id="JAQOSO010000012">
    <property type="protein sequence ID" value="MDJ1173116.1"/>
    <property type="molecule type" value="Genomic_DNA"/>
</dbReference>
<sequence>MVKRYSTSIKKVREKLMQLITKKISTQNSTLNQLIIELQEECQNVLSLINQLQLSELSDRQKGQILSELLVTSIHLHSHCDEDWQNLISDELESLTDDEN</sequence>